<sequence>MYDHTIIKSLVRGSWSLSIAHTVGAHLMDACRCRVWDLVKGICKCILESHDATVRNLTFSTDRRVLTTWHSDSIRVWPLDDEVPFQALPPSAVVQCKDGAMVEVMRSSNLGLLRSMVLPQPCELHTLCTTSNSVKVKQWLQGQGVGVAHSRTRASALTQGNSCRQPSAWDVINRCV</sequence>
<evidence type="ECO:0000256" key="1">
    <source>
        <dbReference type="PROSITE-ProRule" id="PRU00221"/>
    </source>
</evidence>
<dbReference type="EMBL" id="BLLF01000165">
    <property type="protein sequence ID" value="GFH08492.1"/>
    <property type="molecule type" value="Genomic_DNA"/>
</dbReference>
<comment type="caution">
    <text evidence="2">The sequence shown here is derived from an EMBL/GenBank/DDBJ whole genome shotgun (WGS) entry which is preliminary data.</text>
</comment>
<dbReference type="AlphaFoldDB" id="A0A699YZE3"/>
<dbReference type="Gene3D" id="2.130.10.10">
    <property type="entry name" value="YVTN repeat-like/Quinoprotein amine dehydrogenase"/>
    <property type="match status" value="1"/>
</dbReference>
<dbReference type="InterPro" id="IPR036322">
    <property type="entry name" value="WD40_repeat_dom_sf"/>
</dbReference>
<protein>
    <submittedName>
        <fullName evidence="2">Uncharacterized protein</fullName>
    </submittedName>
</protein>
<organism evidence="2 3">
    <name type="scientific">Haematococcus lacustris</name>
    <name type="common">Green alga</name>
    <name type="synonym">Haematococcus pluvialis</name>
    <dbReference type="NCBI Taxonomy" id="44745"/>
    <lineage>
        <taxon>Eukaryota</taxon>
        <taxon>Viridiplantae</taxon>
        <taxon>Chlorophyta</taxon>
        <taxon>core chlorophytes</taxon>
        <taxon>Chlorophyceae</taxon>
        <taxon>CS clade</taxon>
        <taxon>Chlamydomonadales</taxon>
        <taxon>Haematococcaceae</taxon>
        <taxon>Haematococcus</taxon>
    </lineage>
</organism>
<dbReference type="Proteomes" id="UP000485058">
    <property type="component" value="Unassembled WGS sequence"/>
</dbReference>
<keyword evidence="1" id="KW-0853">WD repeat</keyword>
<dbReference type="InterPro" id="IPR015943">
    <property type="entry name" value="WD40/YVTN_repeat-like_dom_sf"/>
</dbReference>
<keyword evidence="3" id="KW-1185">Reference proteome</keyword>
<evidence type="ECO:0000313" key="2">
    <source>
        <dbReference type="EMBL" id="GFH08492.1"/>
    </source>
</evidence>
<evidence type="ECO:0000313" key="3">
    <source>
        <dbReference type="Proteomes" id="UP000485058"/>
    </source>
</evidence>
<accession>A0A699YZE3</accession>
<gene>
    <name evidence="2" type="ORF">HaLaN_03465</name>
</gene>
<feature type="repeat" description="WD" evidence="1">
    <location>
        <begin position="47"/>
        <end position="87"/>
    </location>
</feature>
<dbReference type="PROSITE" id="PS50082">
    <property type="entry name" value="WD_REPEATS_2"/>
    <property type="match status" value="1"/>
</dbReference>
<dbReference type="SUPFAM" id="SSF50978">
    <property type="entry name" value="WD40 repeat-like"/>
    <property type="match status" value="1"/>
</dbReference>
<proteinExistence type="predicted"/>
<reference evidence="2 3" key="1">
    <citation type="submission" date="2020-02" db="EMBL/GenBank/DDBJ databases">
        <title>Draft genome sequence of Haematococcus lacustris strain NIES-144.</title>
        <authorList>
            <person name="Morimoto D."/>
            <person name="Nakagawa S."/>
            <person name="Yoshida T."/>
            <person name="Sawayama S."/>
        </authorList>
    </citation>
    <scope>NUCLEOTIDE SEQUENCE [LARGE SCALE GENOMIC DNA]</scope>
    <source>
        <strain evidence="2 3">NIES-144</strain>
    </source>
</reference>
<name>A0A699YZE3_HAELA</name>
<dbReference type="InterPro" id="IPR001680">
    <property type="entry name" value="WD40_rpt"/>
</dbReference>